<feature type="domain" description="Glycoside hydrolase family 5" evidence="6">
    <location>
        <begin position="170"/>
        <end position="447"/>
    </location>
</feature>
<gene>
    <name evidence="7" type="ORF">SCHPADRAFT_998023</name>
</gene>
<dbReference type="STRING" id="27342.A0A0H2S702"/>
<dbReference type="EMBL" id="KQ085974">
    <property type="protein sequence ID" value="KLO12626.1"/>
    <property type="molecule type" value="Genomic_DNA"/>
</dbReference>
<dbReference type="InterPro" id="IPR050386">
    <property type="entry name" value="Glycosyl_hydrolase_5"/>
</dbReference>
<keyword evidence="8" id="KW-1185">Reference proteome</keyword>
<evidence type="ECO:0000256" key="5">
    <source>
        <dbReference type="SAM" id="SignalP"/>
    </source>
</evidence>
<feature type="chain" id="PRO_5005202442" evidence="5">
    <location>
        <begin position="21"/>
        <end position="644"/>
    </location>
</feature>
<evidence type="ECO:0000313" key="8">
    <source>
        <dbReference type="Proteomes" id="UP000053477"/>
    </source>
</evidence>
<evidence type="ECO:0000259" key="6">
    <source>
        <dbReference type="Pfam" id="PF00150"/>
    </source>
</evidence>
<dbReference type="GO" id="GO:0009986">
    <property type="term" value="C:cell surface"/>
    <property type="evidence" value="ECO:0007669"/>
    <property type="project" value="TreeGrafter"/>
</dbReference>
<dbReference type="Pfam" id="PF00150">
    <property type="entry name" value="Cellulase"/>
    <property type="match status" value="1"/>
</dbReference>
<reference evidence="7 8" key="1">
    <citation type="submission" date="2015-04" db="EMBL/GenBank/DDBJ databases">
        <title>Complete genome sequence of Schizopora paradoxa KUC8140, a cosmopolitan wood degrader in East Asia.</title>
        <authorList>
            <consortium name="DOE Joint Genome Institute"/>
            <person name="Min B."/>
            <person name="Park H."/>
            <person name="Jang Y."/>
            <person name="Kim J.-J."/>
            <person name="Kim K.H."/>
            <person name="Pangilinan J."/>
            <person name="Lipzen A."/>
            <person name="Riley R."/>
            <person name="Grigoriev I.V."/>
            <person name="Spatafora J.W."/>
            <person name="Choi I.-G."/>
        </authorList>
    </citation>
    <scope>NUCLEOTIDE SEQUENCE [LARGE SCALE GENOMIC DNA]</scope>
    <source>
        <strain evidence="7 8">KUC8140</strain>
    </source>
</reference>
<sequence length="644" mass="69782">MLVTAAQVTSLLNALGLTSAIFKPIPDIVGDVGAALHGAGEAVDGVLGGLGLPLPLPKLGDILEADPSAGTDAGHGSDGMTAQNLALDSSSCTVEPYSPPPVLAQTFPPFDQAKANVFRYRQQQGVNLGSWFVHEQWMTPSVFACASGPQSAEIDIATGWGNTTTAQAVLERHWDTFINQSDFQYLASIGINTVRLPIGYWSLGPLYCKDTPFEPVASVYTNSWSRVVRAINWAGEAGIGVLVDLHGAPGSQNGQPHSGISDGQARLFGDETNLRNTVNVLTYLTQQLASVTNVIGIELINEPNDDPNLPDFYTSTIETLRQTSHEASMLPFYIHDAFNIGQYSTYIANRTDFVVEDHHSYFVFTDSDTSRDASQDTTNVKTSVADQLSSSSSHERRNIIVGEWSCALVDSALADQSDAMLARQQFCQGQEQVYRNTTAGWTFWSYMKEDCEGDLNWCFKNAVNKTLPATFFSYGQDSMALPSSKLSIDRAVAEMQLPAMNEVLQQAADASAGCSADQCPLPARRAKKAKRSFGSDAHRFSSIHARRSIHSTIARHKRDVSGTPLDLTAEERSITKGYSDGYLTAKIFAQYGMSRLGFRGQYIADSIRVLGPNIVAPGTESFYTNWFERGLSDAEGLVSAAGSV</sequence>
<comment type="similarity">
    <text evidence="1 4">Belongs to the glycosyl hydrolase 5 (cellulase A) family.</text>
</comment>
<dbReference type="InterPro" id="IPR017853">
    <property type="entry name" value="GH"/>
</dbReference>
<dbReference type="SUPFAM" id="SSF51445">
    <property type="entry name" value="(Trans)glycosidases"/>
    <property type="match status" value="1"/>
</dbReference>
<dbReference type="GO" id="GO:0005737">
    <property type="term" value="C:cytoplasm"/>
    <property type="evidence" value="ECO:0007669"/>
    <property type="project" value="UniProtKB-ARBA"/>
</dbReference>
<proteinExistence type="inferred from homology"/>
<name>A0A0H2S702_9AGAM</name>
<evidence type="ECO:0000256" key="4">
    <source>
        <dbReference type="RuleBase" id="RU361153"/>
    </source>
</evidence>
<keyword evidence="5" id="KW-0732">Signal</keyword>
<organism evidence="7 8">
    <name type="scientific">Schizopora paradoxa</name>
    <dbReference type="NCBI Taxonomy" id="27342"/>
    <lineage>
        <taxon>Eukaryota</taxon>
        <taxon>Fungi</taxon>
        <taxon>Dikarya</taxon>
        <taxon>Basidiomycota</taxon>
        <taxon>Agaricomycotina</taxon>
        <taxon>Agaricomycetes</taxon>
        <taxon>Hymenochaetales</taxon>
        <taxon>Schizoporaceae</taxon>
        <taxon>Schizopora</taxon>
    </lineage>
</organism>
<protein>
    <submittedName>
        <fullName evidence="7">Glycoside hydrolase</fullName>
    </submittedName>
</protein>
<dbReference type="InterPro" id="IPR001547">
    <property type="entry name" value="Glyco_hydro_5"/>
</dbReference>
<keyword evidence="2 4" id="KW-0378">Hydrolase</keyword>
<feature type="signal peptide" evidence="5">
    <location>
        <begin position="1"/>
        <end position="20"/>
    </location>
</feature>
<dbReference type="InParanoid" id="A0A0H2S702"/>
<dbReference type="GO" id="GO:0005576">
    <property type="term" value="C:extracellular region"/>
    <property type="evidence" value="ECO:0007669"/>
    <property type="project" value="TreeGrafter"/>
</dbReference>
<evidence type="ECO:0000313" key="7">
    <source>
        <dbReference type="EMBL" id="KLO12626.1"/>
    </source>
</evidence>
<keyword evidence="3 4" id="KW-0326">Glycosidase</keyword>
<dbReference type="FunCoup" id="A0A0H2S702">
    <property type="interactions" value="16"/>
</dbReference>
<dbReference type="Proteomes" id="UP000053477">
    <property type="component" value="Unassembled WGS sequence"/>
</dbReference>
<dbReference type="GO" id="GO:0046557">
    <property type="term" value="F:glucan endo-1,6-beta-glucosidase activity"/>
    <property type="evidence" value="ECO:0007669"/>
    <property type="project" value="TreeGrafter"/>
</dbReference>
<evidence type="ECO:0000256" key="2">
    <source>
        <dbReference type="ARBA" id="ARBA00022801"/>
    </source>
</evidence>
<dbReference type="OrthoDB" id="1887033at2759"/>
<dbReference type="PANTHER" id="PTHR31297">
    <property type="entry name" value="GLUCAN ENDO-1,6-BETA-GLUCOSIDASE B"/>
    <property type="match status" value="1"/>
</dbReference>
<evidence type="ECO:0000256" key="3">
    <source>
        <dbReference type="ARBA" id="ARBA00023295"/>
    </source>
</evidence>
<accession>A0A0H2S702</accession>
<dbReference type="Gene3D" id="3.20.20.80">
    <property type="entry name" value="Glycosidases"/>
    <property type="match status" value="1"/>
</dbReference>
<evidence type="ECO:0000256" key="1">
    <source>
        <dbReference type="ARBA" id="ARBA00005641"/>
    </source>
</evidence>
<dbReference type="PROSITE" id="PS00659">
    <property type="entry name" value="GLYCOSYL_HYDROL_F5"/>
    <property type="match status" value="1"/>
</dbReference>
<dbReference type="AlphaFoldDB" id="A0A0H2S702"/>
<dbReference type="PANTHER" id="PTHR31297:SF43">
    <property type="entry name" value="GLUCAN 1,3-BETA-GLUCOSIDASE 3"/>
    <property type="match status" value="1"/>
</dbReference>
<dbReference type="FunFam" id="3.20.20.80:FF:000100">
    <property type="entry name" value="Glycoside hydrolase superfamily"/>
    <property type="match status" value="1"/>
</dbReference>
<dbReference type="InterPro" id="IPR018087">
    <property type="entry name" value="Glyco_hydro_5_CS"/>
</dbReference>
<dbReference type="GO" id="GO:0009251">
    <property type="term" value="P:glucan catabolic process"/>
    <property type="evidence" value="ECO:0007669"/>
    <property type="project" value="TreeGrafter"/>
</dbReference>